<dbReference type="Pfam" id="PF12781">
    <property type="entry name" value="AAA_9"/>
    <property type="match status" value="1"/>
</dbReference>
<proteinExistence type="predicted"/>
<dbReference type="GO" id="GO:0051959">
    <property type="term" value="F:dynein light intermediate chain binding"/>
    <property type="evidence" value="ECO:0007669"/>
    <property type="project" value="InterPro"/>
</dbReference>
<feature type="domain" description="Dynein heavy chain ATP-binding dynein motor region" evidence="2">
    <location>
        <begin position="2"/>
        <end position="157"/>
    </location>
</feature>
<organism evidence="3 4">
    <name type="scientific">Mugilogobius chulae</name>
    <name type="common">yellowstripe goby</name>
    <dbReference type="NCBI Taxonomy" id="88201"/>
    <lineage>
        <taxon>Eukaryota</taxon>
        <taxon>Metazoa</taxon>
        <taxon>Chordata</taxon>
        <taxon>Craniata</taxon>
        <taxon>Vertebrata</taxon>
        <taxon>Euteleostomi</taxon>
        <taxon>Actinopterygii</taxon>
        <taxon>Neopterygii</taxon>
        <taxon>Teleostei</taxon>
        <taxon>Neoteleostei</taxon>
        <taxon>Acanthomorphata</taxon>
        <taxon>Gobiaria</taxon>
        <taxon>Gobiiformes</taxon>
        <taxon>Gobioidei</taxon>
        <taxon>Gobiidae</taxon>
        <taxon>Gobionellinae</taxon>
        <taxon>Mugilogobius</taxon>
    </lineage>
</organism>
<evidence type="ECO:0000313" key="4">
    <source>
        <dbReference type="Proteomes" id="UP001460270"/>
    </source>
</evidence>
<dbReference type="EMBL" id="JBBPFD010000706">
    <property type="protein sequence ID" value="KAK7877269.1"/>
    <property type="molecule type" value="Genomic_DNA"/>
</dbReference>
<name>A0AAW0MKK4_9GOBI</name>
<sequence>MAIKFGFPFLFQDVDEYIDPVIDNVLEKNVKGAEGRQVIKLGDKEVDYDPNFRLYLNTKLANPKYSPSVFGKAMVINYTVTLKGLEDQLLSVIMAFEKKELEKQREFLIQETSDNKKLLKNLGDSLLRELATSTGNMLDNTELVHTLEETKTKAREVRSSTALFSRHHLRMSTTSPQPHSTISPTPSADITYASPHSTISPTPSADITNA</sequence>
<comment type="caution">
    <text evidence="3">The sequence shown here is derived from an EMBL/GenBank/DDBJ whole genome shotgun (WGS) entry which is preliminary data.</text>
</comment>
<dbReference type="GO" id="GO:0045505">
    <property type="term" value="F:dynein intermediate chain binding"/>
    <property type="evidence" value="ECO:0007669"/>
    <property type="project" value="InterPro"/>
</dbReference>
<dbReference type="Gene3D" id="3.40.50.300">
    <property type="entry name" value="P-loop containing nucleotide triphosphate hydrolases"/>
    <property type="match status" value="1"/>
</dbReference>
<dbReference type="PANTHER" id="PTHR22878:SF63">
    <property type="entry name" value="DYNEIN AXONEMAL HEAVY CHAIN 10"/>
    <property type="match status" value="1"/>
</dbReference>
<feature type="region of interest" description="Disordered" evidence="1">
    <location>
        <begin position="165"/>
        <end position="210"/>
    </location>
</feature>
<dbReference type="Gene3D" id="6.10.140.1060">
    <property type="match status" value="1"/>
</dbReference>
<dbReference type="AlphaFoldDB" id="A0AAW0MKK4"/>
<accession>A0AAW0MKK4</accession>
<dbReference type="PANTHER" id="PTHR22878">
    <property type="entry name" value="DYNEIN HEAVY CHAIN 6, AXONEMAL-LIKE-RELATED"/>
    <property type="match status" value="1"/>
</dbReference>
<dbReference type="Proteomes" id="UP001460270">
    <property type="component" value="Unassembled WGS sequence"/>
</dbReference>
<dbReference type="InterPro" id="IPR027417">
    <property type="entry name" value="P-loop_NTPase"/>
</dbReference>
<evidence type="ECO:0000313" key="3">
    <source>
        <dbReference type="EMBL" id="KAK7877269.1"/>
    </source>
</evidence>
<protein>
    <recommendedName>
        <fullName evidence="2">Dynein heavy chain ATP-binding dynein motor region domain-containing protein</fullName>
    </recommendedName>
</protein>
<feature type="compositionally biased region" description="Polar residues" evidence="1">
    <location>
        <begin position="171"/>
        <end position="210"/>
    </location>
</feature>
<gene>
    <name evidence="3" type="ORF">WMY93_032023</name>
</gene>
<dbReference type="InterPro" id="IPR035706">
    <property type="entry name" value="AAA_9"/>
</dbReference>
<keyword evidence="4" id="KW-1185">Reference proteome</keyword>
<evidence type="ECO:0000256" key="1">
    <source>
        <dbReference type="SAM" id="MobiDB-lite"/>
    </source>
</evidence>
<dbReference type="GO" id="GO:0030286">
    <property type="term" value="C:dynein complex"/>
    <property type="evidence" value="ECO:0007669"/>
    <property type="project" value="InterPro"/>
</dbReference>
<evidence type="ECO:0000259" key="2">
    <source>
        <dbReference type="Pfam" id="PF12781"/>
    </source>
</evidence>
<dbReference type="InterPro" id="IPR026983">
    <property type="entry name" value="DHC"/>
</dbReference>
<reference evidence="4" key="1">
    <citation type="submission" date="2024-04" db="EMBL/GenBank/DDBJ databases">
        <title>Salinicola lusitanus LLJ914,a marine bacterium isolated from the Okinawa Trough.</title>
        <authorList>
            <person name="Li J."/>
        </authorList>
    </citation>
    <scope>NUCLEOTIDE SEQUENCE [LARGE SCALE GENOMIC DNA]</scope>
</reference>
<dbReference type="GO" id="GO:0007018">
    <property type="term" value="P:microtubule-based movement"/>
    <property type="evidence" value="ECO:0007669"/>
    <property type="project" value="InterPro"/>
</dbReference>